<dbReference type="InterPro" id="IPR052724">
    <property type="entry name" value="GT117_domain-containing"/>
</dbReference>
<feature type="transmembrane region" description="Helical" evidence="2">
    <location>
        <begin position="269"/>
        <end position="286"/>
    </location>
</feature>
<dbReference type="InParanoid" id="A0A540VDC3"/>
<dbReference type="Proteomes" id="UP000317371">
    <property type="component" value="Unassembled WGS sequence"/>
</dbReference>
<dbReference type="Pfam" id="PF11028">
    <property type="entry name" value="TMEM260-like"/>
    <property type="match status" value="1"/>
</dbReference>
<dbReference type="EMBL" id="VIGC01000021">
    <property type="protein sequence ID" value="TQE94692.1"/>
    <property type="molecule type" value="Genomic_DNA"/>
</dbReference>
<gene>
    <name evidence="3" type="ORF">FKZ61_15645</name>
</gene>
<keyword evidence="2" id="KW-0812">Transmembrane</keyword>
<feature type="transmembrane region" description="Helical" evidence="2">
    <location>
        <begin position="168"/>
        <end position="186"/>
    </location>
</feature>
<keyword evidence="2" id="KW-0472">Membrane</keyword>
<feature type="transmembrane region" description="Helical" evidence="2">
    <location>
        <begin position="397"/>
        <end position="415"/>
    </location>
</feature>
<feature type="transmembrane region" description="Helical" evidence="2">
    <location>
        <begin position="144"/>
        <end position="161"/>
    </location>
</feature>
<reference evidence="3 4" key="1">
    <citation type="submission" date="2019-06" db="EMBL/GenBank/DDBJ databases">
        <title>Genome sequence of Litorilinea aerophila BAA-2444.</title>
        <authorList>
            <person name="Maclea K.S."/>
            <person name="Maurais E.G."/>
            <person name="Iannazzi L.C."/>
        </authorList>
    </citation>
    <scope>NUCLEOTIDE SEQUENCE [LARGE SCALE GENOMIC DNA]</scope>
    <source>
        <strain evidence="3 4">ATCC BAA-2444</strain>
    </source>
</reference>
<accession>A0A540VDC3</accession>
<keyword evidence="2" id="KW-1133">Transmembrane helix</keyword>
<sequence>MSRQIHRWEGPSTSGMGPSPAGMTGRQGRWGFPPEIWLHFGVPTGLAVLFYALAAAPDLTWAHHGADGGELLAAAVSNGVPHPPGYPLYILLLQGWLALGQGLCPGCGLAWLGNLLSAVCAGLSVGVTVVTVRQLLAERSDGSWLAWVAGGAWAISPLLWSQAVITEVYGLHALLMALLGWATLTGHHRARYLIPLVALGVAHHLTFLLLLPAALYGWWRFRPGESAPGVSLQVLVMGGLLGALLYLRIPLAAGAAGGPPPVNWGYADNWSGFWWLVSGAAYRSYLLDMPLSGLLGRLATWAYTLTSQFTPLGLALALVGLAQWDQRWPEGRTFGLLWMLPVSLYAMAYNTVDSDIYLLPVIWLEAIWLARGLAVAIDWVNNRAEKTGYLRRLPGRAASWLVGLCLAGLVALAGVRWPALALRQDWAAVYYLHQVQAVLTPQSLVISNGDAETFALWYGAWASGELLQNAPDVVLVNYALYQYPWYRRLLQDLYPDVPALGQSWDTLLTANRPIRAIYFSEPLPIVPEDTLAARGPLWWDVTSRAE</sequence>
<evidence type="ECO:0000256" key="1">
    <source>
        <dbReference type="SAM" id="MobiDB-lite"/>
    </source>
</evidence>
<keyword evidence="4" id="KW-1185">Reference proteome</keyword>
<protein>
    <submittedName>
        <fullName evidence="3">DUF2723 domain-containing protein</fullName>
    </submittedName>
</protein>
<dbReference type="InterPro" id="IPR021280">
    <property type="entry name" value="TMEM260-like"/>
</dbReference>
<feature type="region of interest" description="Disordered" evidence="1">
    <location>
        <begin position="1"/>
        <end position="24"/>
    </location>
</feature>
<dbReference type="PANTHER" id="PTHR16214">
    <property type="entry name" value="TRANSMEMBRANE PROTEIN 260"/>
    <property type="match status" value="1"/>
</dbReference>
<evidence type="ECO:0000313" key="4">
    <source>
        <dbReference type="Proteomes" id="UP000317371"/>
    </source>
</evidence>
<dbReference type="AlphaFoldDB" id="A0A540VDC3"/>
<evidence type="ECO:0000256" key="2">
    <source>
        <dbReference type="SAM" id="Phobius"/>
    </source>
</evidence>
<evidence type="ECO:0000313" key="3">
    <source>
        <dbReference type="EMBL" id="TQE94692.1"/>
    </source>
</evidence>
<feature type="transmembrane region" description="Helical" evidence="2">
    <location>
        <begin position="230"/>
        <end position="249"/>
    </location>
</feature>
<feature type="transmembrane region" description="Helical" evidence="2">
    <location>
        <begin position="356"/>
        <end position="377"/>
    </location>
</feature>
<dbReference type="OrthoDB" id="144153at2"/>
<comment type="caution">
    <text evidence="3">The sequence shown here is derived from an EMBL/GenBank/DDBJ whole genome shotgun (WGS) entry which is preliminary data.</text>
</comment>
<feature type="transmembrane region" description="Helical" evidence="2">
    <location>
        <begin position="111"/>
        <end position="132"/>
    </location>
</feature>
<name>A0A540VDC3_9CHLR</name>
<proteinExistence type="predicted"/>
<organism evidence="3 4">
    <name type="scientific">Litorilinea aerophila</name>
    <dbReference type="NCBI Taxonomy" id="1204385"/>
    <lineage>
        <taxon>Bacteria</taxon>
        <taxon>Bacillati</taxon>
        <taxon>Chloroflexota</taxon>
        <taxon>Caldilineae</taxon>
        <taxon>Caldilineales</taxon>
        <taxon>Caldilineaceae</taxon>
        <taxon>Litorilinea</taxon>
    </lineage>
</organism>
<feature type="transmembrane region" description="Helical" evidence="2">
    <location>
        <begin position="36"/>
        <end position="54"/>
    </location>
</feature>
<feature type="transmembrane region" description="Helical" evidence="2">
    <location>
        <begin position="192"/>
        <end position="218"/>
    </location>
</feature>
<feature type="transmembrane region" description="Helical" evidence="2">
    <location>
        <begin position="333"/>
        <end position="349"/>
    </location>
</feature>
<feature type="transmembrane region" description="Helical" evidence="2">
    <location>
        <begin position="298"/>
        <end position="321"/>
    </location>
</feature>
<dbReference type="PANTHER" id="PTHR16214:SF3">
    <property type="entry name" value="TRANSMEMBRANE PROTEIN 260"/>
    <property type="match status" value="1"/>
</dbReference>